<evidence type="ECO:0000313" key="2">
    <source>
        <dbReference type="EMBL" id="CDW47147.1"/>
    </source>
</evidence>
<sequence>MKIIKNHILRHFYKCTLTVGWSILLKLAHLLLSMYFLWFYLTRRYFYCITQPL</sequence>
<dbReference type="AlphaFoldDB" id="A0A0K2VAD8"/>
<organism evidence="2">
    <name type="scientific">Lepeophtheirus salmonis</name>
    <name type="common">Salmon louse</name>
    <name type="synonym">Caligus salmonis</name>
    <dbReference type="NCBI Taxonomy" id="72036"/>
    <lineage>
        <taxon>Eukaryota</taxon>
        <taxon>Metazoa</taxon>
        <taxon>Ecdysozoa</taxon>
        <taxon>Arthropoda</taxon>
        <taxon>Crustacea</taxon>
        <taxon>Multicrustacea</taxon>
        <taxon>Hexanauplia</taxon>
        <taxon>Copepoda</taxon>
        <taxon>Siphonostomatoida</taxon>
        <taxon>Caligidae</taxon>
        <taxon>Lepeophtheirus</taxon>
    </lineage>
</organism>
<evidence type="ECO:0000256" key="1">
    <source>
        <dbReference type="SAM" id="Phobius"/>
    </source>
</evidence>
<feature type="transmembrane region" description="Helical" evidence="1">
    <location>
        <begin position="21"/>
        <end position="41"/>
    </location>
</feature>
<dbReference type="EMBL" id="HACA01029786">
    <property type="protein sequence ID" value="CDW47147.1"/>
    <property type="molecule type" value="Transcribed_RNA"/>
</dbReference>
<accession>A0A0K2VAD8</accession>
<name>A0A0K2VAD8_LEPSM</name>
<feature type="non-terminal residue" evidence="2">
    <location>
        <position position="53"/>
    </location>
</feature>
<keyword evidence="1" id="KW-0472">Membrane</keyword>
<keyword evidence="1" id="KW-0812">Transmembrane</keyword>
<reference evidence="2" key="1">
    <citation type="submission" date="2014-05" db="EMBL/GenBank/DDBJ databases">
        <authorList>
            <person name="Chronopoulou M."/>
        </authorList>
    </citation>
    <scope>NUCLEOTIDE SEQUENCE</scope>
    <source>
        <tissue evidence="2">Whole organism</tissue>
    </source>
</reference>
<proteinExistence type="predicted"/>
<protein>
    <submittedName>
        <fullName evidence="2">Uncharacterized protein</fullName>
    </submittedName>
</protein>
<keyword evidence="1" id="KW-1133">Transmembrane helix</keyword>